<feature type="compositionally biased region" description="Pro residues" evidence="1">
    <location>
        <begin position="153"/>
        <end position="166"/>
    </location>
</feature>
<dbReference type="EMBL" id="OIVN01002144">
    <property type="protein sequence ID" value="SPD00974.1"/>
    <property type="molecule type" value="Genomic_DNA"/>
</dbReference>
<feature type="chain" id="PRO_5015084644" evidence="2">
    <location>
        <begin position="25"/>
        <end position="195"/>
    </location>
</feature>
<name>A0A2N9GP01_FAGSY</name>
<feature type="region of interest" description="Disordered" evidence="1">
    <location>
        <begin position="75"/>
        <end position="195"/>
    </location>
</feature>
<feature type="compositionally biased region" description="Pro residues" evidence="1">
    <location>
        <begin position="185"/>
        <end position="195"/>
    </location>
</feature>
<evidence type="ECO:0000313" key="3">
    <source>
        <dbReference type="EMBL" id="SPC90671.1"/>
    </source>
</evidence>
<dbReference type="EMBL" id="OIVN01001169">
    <property type="protein sequence ID" value="SPC90679.1"/>
    <property type="molecule type" value="Genomic_DNA"/>
</dbReference>
<evidence type="ECO:0000256" key="1">
    <source>
        <dbReference type="SAM" id="MobiDB-lite"/>
    </source>
</evidence>
<sequence>MSTTYILLLVFLLGAVALTTPSLAHIENTQGNSYSVSSEPWPLPLRGGSGQLINHGLRIDMPEVHHTQDSFKPVASEEKKQPECWGLIPTPPGPPAPTPATPPYNPASDKKEQPDCWGLIPTPPGPPAPTPATPPYNPASEEKEQPDCWGLIPTPPGPPAPTPATPPYNHAAEEKEQPDYWGLFPEPPVSSPSST</sequence>
<organism evidence="5">
    <name type="scientific">Fagus sylvatica</name>
    <name type="common">Beechnut</name>
    <dbReference type="NCBI Taxonomy" id="28930"/>
    <lineage>
        <taxon>Eukaryota</taxon>
        <taxon>Viridiplantae</taxon>
        <taxon>Streptophyta</taxon>
        <taxon>Embryophyta</taxon>
        <taxon>Tracheophyta</taxon>
        <taxon>Spermatophyta</taxon>
        <taxon>Magnoliopsida</taxon>
        <taxon>eudicotyledons</taxon>
        <taxon>Gunneridae</taxon>
        <taxon>Pentapetalae</taxon>
        <taxon>rosids</taxon>
        <taxon>fabids</taxon>
        <taxon>Fagales</taxon>
        <taxon>Fagaceae</taxon>
        <taxon>Fagus</taxon>
    </lineage>
</organism>
<feature type="compositionally biased region" description="Pro residues" evidence="1">
    <location>
        <begin position="121"/>
        <end position="137"/>
    </location>
</feature>
<gene>
    <name evidence="3" type="ORF">FSB_LOCUS18553</name>
    <name evidence="4" type="ORF">FSB_LOCUS18561</name>
    <name evidence="5" type="ORF">FSB_LOCUS28856</name>
</gene>
<evidence type="ECO:0000256" key="2">
    <source>
        <dbReference type="SAM" id="SignalP"/>
    </source>
</evidence>
<keyword evidence="2" id="KW-0732">Signal</keyword>
<proteinExistence type="predicted"/>
<feature type="compositionally biased region" description="Pro residues" evidence="1">
    <location>
        <begin position="89"/>
        <end position="105"/>
    </location>
</feature>
<evidence type="ECO:0000313" key="4">
    <source>
        <dbReference type="EMBL" id="SPC90679.1"/>
    </source>
</evidence>
<accession>A0A2N9GP01</accession>
<evidence type="ECO:0000313" key="5">
    <source>
        <dbReference type="EMBL" id="SPD00974.1"/>
    </source>
</evidence>
<dbReference type="EMBL" id="OIVN01001169">
    <property type="protein sequence ID" value="SPC90671.1"/>
    <property type="molecule type" value="Genomic_DNA"/>
</dbReference>
<feature type="signal peptide" evidence="2">
    <location>
        <begin position="1"/>
        <end position="24"/>
    </location>
</feature>
<protein>
    <submittedName>
        <fullName evidence="5">Uncharacterized protein</fullName>
    </submittedName>
</protein>
<reference evidence="5" key="1">
    <citation type="submission" date="2018-02" db="EMBL/GenBank/DDBJ databases">
        <authorList>
            <person name="Cohen D.B."/>
            <person name="Kent A.D."/>
        </authorList>
    </citation>
    <scope>NUCLEOTIDE SEQUENCE</scope>
</reference>
<dbReference type="AlphaFoldDB" id="A0A2N9GP01"/>